<dbReference type="InterPro" id="IPR029479">
    <property type="entry name" value="Nitroreductase"/>
</dbReference>
<dbReference type="SUPFAM" id="SSF55469">
    <property type="entry name" value="FMN-dependent nitroreductase-like"/>
    <property type="match status" value="1"/>
</dbReference>
<evidence type="ECO:0000259" key="1">
    <source>
        <dbReference type="Pfam" id="PF00881"/>
    </source>
</evidence>
<dbReference type="Proteomes" id="UP000295511">
    <property type="component" value="Unassembled WGS sequence"/>
</dbReference>
<dbReference type="AlphaFoldDB" id="A0A4R5K730"/>
<gene>
    <name evidence="2" type="ORF">E1809_22915</name>
</gene>
<protein>
    <recommendedName>
        <fullName evidence="1">Nitroreductase domain-containing protein</fullName>
    </recommendedName>
</protein>
<reference evidence="2 3" key="1">
    <citation type="submission" date="2019-03" db="EMBL/GenBank/DDBJ databases">
        <title>Whole genome sequence of Arthrobacter sp JH1-1.</title>
        <authorList>
            <person name="Trinh H.N."/>
        </authorList>
    </citation>
    <scope>NUCLEOTIDE SEQUENCE [LARGE SCALE GENOMIC DNA]</scope>
    <source>
        <strain evidence="2 3">JH1-1</strain>
    </source>
</reference>
<dbReference type="Gene3D" id="3.40.109.10">
    <property type="entry name" value="NADH Oxidase"/>
    <property type="match status" value="2"/>
</dbReference>
<dbReference type="EMBL" id="SMRU01000039">
    <property type="protein sequence ID" value="TDF89462.1"/>
    <property type="molecule type" value="Genomic_DNA"/>
</dbReference>
<dbReference type="GO" id="GO:0016491">
    <property type="term" value="F:oxidoreductase activity"/>
    <property type="evidence" value="ECO:0007669"/>
    <property type="project" value="InterPro"/>
</dbReference>
<dbReference type="OrthoDB" id="3723182at2"/>
<evidence type="ECO:0000313" key="2">
    <source>
        <dbReference type="EMBL" id="TDF89462.1"/>
    </source>
</evidence>
<accession>A0A4R5K730</accession>
<dbReference type="Pfam" id="PF00881">
    <property type="entry name" value="Nitroreductase"/>
    <property type="match status" value="1"/>
</dbReference>
<keyword evidence="3" id="KW-1185">Reference proteome</keyword>
<feature type="domain" description="Nitroreductase" evidence="1">
    <location>
        <begin position="283"/>
        <end position="450"/>
    </location>
</feature>
<proteinExistence type="predicted"/>
<evidence type="ECO:0000313" key="3">
    <source>
        <dbReference type="Proteomes" id="UP000295511"/>
    </source>
</evidence>
<dbReference type="InterPro" id="IPR000415">
    <property type="entry name" value="Nitroreductase-like"/>
</dbReference>
<name>A0A4R5K730_9MICC</name>
<comment type="caution">
    <text evidence="2">The sequence shown here is derived from an EMBL/GenBank/DDBJ whole genome shotgun (WGS) entry which is preliminary data.</text>
</comment>
<sequence>MVVDTTMIHDPAGAYSSLSVVDAWRAMTHLDPPAPGVSQTIQCRGLDNALEIAEQGIFDRGAGDRRIVPSAGAIFPYSLLALVESKSPGAPLREWSLFRLGDSAEQLRRIAIPSDQLTTLAQELNTESPSDSICHLILVQRPWLSMRKYGPRGYLYASLDAAHASVSLLGTALSHGRESFIQLASASRIVRNFVSSNFPYHEFHSAVSFRTSHLFDEPGSFRLEYPRTVRDCRGDYEKIPWENIVEPLMGTTSRGAITPKRLVEVAACPKNPGLMSVWTDLSRRRHSARSFTGEPIPGESLGDLLAVMATALPVDIPNSMQEHPLVSVSLLLVDKTSCELDVPSVRTQFVPDGTGTEHFVRACMGQRHVGAAKAFLLFHANTNQLLGTGGDGHNIREALFRSGAAAHLAYLGAAQNHLGIFTIGGFVQTIWKDLAALPATEELLCLMAIGVEQSETRTRADRELRADAHGEA</sequence>
<organism evidence="2 3">
    <name type="scientific">Arthrobacter terricola</name>
    <dbReference type="NCBI Taxonomy" id="2547396"/>
    <lineage>
        <taxon>Bacteria</taxon>
        <taxon>Bacillati</taxon>
        <taxon>Actinomycetota</taxon>
        <taxon>Actinomycetes</taxon>
        <taxon>Micrococcales</taxon>
        <taxon>Micrococcaceae</taxon>
        <taxon>Arthrobacter</taxon>
    </lineage>
</organism>